<reference evidence="2 3" key="1">
    <citation type="submission" date="2016-10" db="EMBL/GenBank/DDBJ databases">
        <authorList>
            <person name="de Groot N.N."/>
        </authorList>
    </citation>
    <scope>NUCLEOTIDE SEQUENCE [LARGE SCALE GENOMIC DNA]</scope>
    <source>
        <strain evidence="2 3">DSM 22024</strain>
    </source>
</reference>
<gene>
    <name evidence="2" type="ORF">SAMN04489717_4452</name>
</gene>
<feature type="region of interest" description="Disordered" evidence="1">
    <location>
        <begin position="1"/>
        <end position="48"/>
    </location>
</feature>
<dbReference type="STRING" id="117157.SAMN04489717_4452"/>
<organism evidence="2 3">
    <name type="scientific">Actinopolymorpha singaporensis</name>
    <dbReference type="NCBI Taxonomy" id="117157"/>
    <lineage>
        <taxon>Bacteria</taxon>
        <taxon>Bacillati</taxon>
        <taxon>Actinomycetota</taxon>
        <taxon>Actinomycetes</taxon>
        <taxon>Propionibacteriales</taxon>
        <taxon>Actinopolymorphaceae</taxon>
        <taxon>Actinopolymorpha</taxon>
    </lineage>
</organism>
<evidence type="ECO:0000256" key="1">
    <source>
        <dbReference type="SAM" id="MobiDB-lite"/>
    </source>
</evidence>
<evidence type="ECO:0000313" key="3">
    <source>
        <dbReference type="Proteomes" id="UP000198983"/>
    </source>
</evidence>
<keyword evidence="3" id="KW-1185">Reference proteome</keyword>
<dbReference type="OrthoDB" id="3829639at2"/>
<dbReference type="RefSeq" id="WP_157728748.1">
    <property type="nucleotide sequence ID" value="NZ_LT629732.1"/>
</dbReference>
<dbReference type="EMBL" id="LT629732">
    <property type="protein sequence ID" value="SDS94710.1"/>
    <property type="molecule type" value="Genomic_DNA"/>
</dbReference>
<sequence length="183" mass="18964">MIPITDHDPAAPAPGAARGATRSTASGTTSGTTSDGPGAPPTPGAARDPATLLRRLGRHVPFGTDRVLVGVVRLSRGYVERAGWCAATTAPVPAADLHAAVMACLAPLAPPRPAIPPTHAVAMVRCRRGRVVWLPTDDAWVSALVAEAGRRRLPVVETFLLTEHGWRCRTGTAAGSVPALDRP</sequence>
<proteinExistence type="predicted"/>
<dbReference type="Proteomes" id="UP000198983">
    <property type="component" value="Chromosome I"/>
</dbReference>
<feature type="compositionally biased region" description="Low complexity" evidence="1">
    <location>
        <begin position="13"/>
        <end position="37"/>
    </location>
</feature>
<accession>A0A1H1WDH2</accession>
<dbReference type="AlphaFoldDB" id="A0A1H1WDH2"/>
<protein>
    <submittedName>
        <fullName evidence="2">Uncharacterized protein</fullName>
    </submittedName>
</protein>
<evidence type="ECO:0000313" key="2">
    <source>
        <dbReference type="EMBL" id="SDS94710.1"/>
    </source>
</evidence>
<name>A0A1H1WDH2_9ACTN</name>